<keyword evidence="1" id="KW-0472">Membrane</keyword>
<dbReference type="RefSeq" id="WP_092282606.1">
    <property type="nucleotide sequence ID" value="NZ_FOXR01000027.1"/>
</dbReference>
<dbReference type="OrthoDB" id="9813540at2"/>
<dbReference type="EMBL" id="FOXR01000027">
    <property type="protein sequence ID" value="SFQ31800.1"/>
    <property type="molecule type" value="Genomic_DNA"/>
</dbReference>
<keyword evidence="1" id="KW-0812">Transmembrane</keyword>
<reference evidence="2 3" key="1">
    <citation type="submission" date="2016-10" db="EMBL/GenBank/DDBJ databases">
        <authorList>
            <person name="de Groot N.N."/>
        </authorList>
    </citation>
    <scope>NUCLEOTIDE SEQUENCE [LARGE SCALE GENOMIC DNA]</scope>
    <source>
        <strain evidence="2 3">DSM 20678</strain>
    </source>
</reference>
<organism evidence="2 3">
    <name type="scientific">Caldicoprobacter faecalis</name>
    <dbReference type="NCBI Taxonomy" id="937334"/>
    <lineage>
        <taxon>Bacteria</taxon>
        <taxon>Bacillati</taxon>
        <taxon>Bacillota</taxon>
        <taxon>Clostridia</taxon>
        <taxon>Caldicoprobacterales</taxon>
        <taxon>Caldicoprobacteraceae</taxon>
        <taxon>Caldicoprobacter</taxon>
    </lineage>
</organism>
<feature type="transmembrane region" description="Helical" evidence="1">
    <location>
        <begin position="12"/>
        <end position="33"/>
    </location>
</feature>
<feature type="transmembrane region" description="Helical" evidence="1">
    <location>
        <begin position="45"/>
        <end position="70"/>
    </location>
</feature>
<gene>
    <name evidence="2" type="ORF">SAMN05444406_1271</name>
</gene>
<sequence length="198" mass="20846">MRLTTRRLVVTGMLAAISIILGLTPIGFIPLPFSPTRATIMHIPVIIGSIVEGPIVGLIIGLIFGGFSMYQAATMAANPAQFVFLDPMVAVLPRMLIAITSYYAYSGVKAVLKRDSSAVVAGVVAAAVGTLTNTVGVLLTIYLRHGVEYAEKLGVAPEAVGGVIMGIAVTHGIPEIIVAVFIVTAVLQALQRIYRKVF</sequence>
<dbReference type="Gene3D" id="1.10.1760.20">
    <property type="match status" value="1"/>
</dbReference>
<protein>
    <submittedName>
        <fullName evidence="2">Uncharacterized membrane protein</fullName>
    </submittedName>
</protein>
<evidence type="ECO:0000313" key="3">
    <source>
        <dbReference type="Proteomes" id="UP000198577"/>
    </source>
</evidence>
<name>A0A1I5XIM6_9FIRM</name>
<keyword evidence="3" id="KW-1185">Reference proteome</keyword>
<evidence type="ECO:0000256" key="1">
    <source>
        <dbReference type="SAM" id="Phobius"/>
    </source>
</evidence>
<proteinExistence type="predicted"/>
<dbReference type="STRING" id="937334.SAMN05444406_1271"/>
<feature type="transmembrane region" description="Helical" evidence="1">
    <location>
        <begin position="117"/>
        <end position="143"/>
    </location>
</feature>
<dbReference type="InterPro" id="IPR024529">
    <property type="entry name" value="ECF_trnsprt_substrate-spec"/>
</dbReference>
<dbReference type="AlphaFoldDB" id="A0A1I5XIM6"/>
<accession>A0A1I5XIM6</accession>
<dbReference type="Proteomes" id="UP000198577">
    <property type="component" value="Unassembled WGS sequence"/>
</dbReference>
<keyword evidence="1" id="KW-1133">Transmembrane helix</keyword>
<evidence type="ECO:0000313" key="2">
    <source>
        <dbReference type="EMBL" id="SFQ31800.1"/>
    </source>
</evidence>
<feature type="transmembrane region" description="Helical" evidence="1">
    <location>
        <begin position="163"/>
        <end position="187"/>
    </location>
</feature>
<dbReference type="Pfam" id="PF12822">
    <property type="entry name" value="ECF_trnsprt"/>
    <property type="match status" value="1"/>
</dbReference>
<dbReference type="GO" id="GO:0022857">
    <property type="term" value="F:transmembrane transporter activity"/>
    <property type="evidence" value="ECO:0007669"/>
    <property type="project" value="InterPro"/>
</dbReference>